<keyword evidence="2" id="KW-1185">Reference proteome</keyword>
<reference evidence="1 2" key="1">
    <citation type="submission" date="2019-12" db="EMBL/GenBank/DDBJ databases">
        <authorList>
            <person name="Alioto T."/>
            <person name="Alioto T."/>
            <person name="Gomez Garrido J."/>
        </authorList>
    </citation>
    <scope>NUCLEOTIDE SEQUENCE [LARGE SCALE GENOMIC DNA]</scope>
</reference>
<organism evidence="1 2">
    <name type="scientific">Olea europaea subsp. europaea</name>
    <dbReference type="NCBI Taxonomy" id="158383"/>
    <lineage>
        <taxon>Eukaryota</taxon>
        <taxon>Viridiplantae</taxon>
        <taxon>Streptophyta</taxon>
        <taxon>Embryophyta</taxon>
        <taxon>Tracheophyta</taxon>
        <taxon>Spermatophyta</taxon>
        <taxon>Magnoliopsida</taxon>
        <taxon>eudicotyledons</taxon>
        <taxon>Gunneridae</taxon>
        <taxon>Pentapetalae</taxon>
        <taxon>asterids</taxon>
        <taxon>lamiids</taxon>
        <taxon>Lamiales</taxon>
        <taxon>Oleaceae</taxon>
        <taxon>Oleeae</taxon>
        <taxon>Olea</taxon>
    </lineage>
</organism>
<gene>
    <name evidence="1" type="ORF">OLEA9_A060907</name>
</gene>
<protein>
    <submittedName>
        <fullName evidence="1">Uncharacterized protein</fullName>
    </submittedName>
</protein>
<dbReference type="AlphaFoldDB" id="A0A8S0V0J0"/>
<accession>A0A8S0V0J0</accession>
<dbReference type="Proteomes" id="UP000594638">
    <property type="component" value="Unassembled WGS sequence"/>
</dbReference>
<dbReference type="EMBL" id="CACTIH010009084">
    <property type="protein sequence ID" value="CAA3023152.1"/>
    <property type="molecule type" value="Genomic_DNA"/>
</dbReference>
<dbReference type="Gramene" id="OE9A060907T1">
    <property type="protein sequence ID" value="OE9A060907C1"/>
    <property type="gene ID" value="OE9A060907"/>
</dbReference>
<evidence type="ECO:0000313" key="1">
    <source>
        <dbReference type="EMBL" id="CAA3023152.1"/>
    </source>
</evidence>
<evidence type="ECO:0000313" key="2">
    <source>
        <dbReference type="Proteomes" id="UP000594638"/>
    </source>
</evidence>
<comment type="caution">
    <text evidence="1">The sequence shown here is derived from an EMBL/GenBank/DDBJ whole genome shotgun (WGS) entry which is preliminary data.</text>
</comment>
<name>A0A8S0V0J0_OLEEU</name>
<proteinExistence type="predicted"/>
<sequence length="91" mass="10296">MCRPSSGRVRATIGTQPDFQAFLGSFWVMFKMRSGHGRDEALLSGNFGQFLGTVYRPCPGRLLARSYSRRIRAMAGTEPDFQVISSNFWAW</sequence>